<feature type="disulfide bond" evidence="4">
    <location>
        <begin position="36"/>
        <end position="50"/>
    </location>
</feature>
<protein>
    <recommendedName>
        <fullName evidence="6">Chitin-binding type-1 domain-containing protein</fullName>
    </recommendedName>
</protein>
<reference evidence="7" key="2">
    <citation type="submission" date="2019-01" db="UniProtKB">
        <authorList>
            <consortium name="EnsemblPlants"/>
        </authorList>
    </citation>
    <scope>IDENTIFICATION</scope>
    <source>
        <strain evidence="7">cv. Heinz 1706</strain>
    </source>
</reference>
<feature type="disulfide bond" evidence="4">
    <location>
        <begin position="31"/>
        <end position="43"/>
    </location>
</feature>
<keyword evidence="3 4" id="KW-1015">Disulfide bond</keyword>
<organism evidence="7">
    <name type="scientific">Solanum lycopersicum</name>
    <name type="common">Tomato</name>
    <name type="synonym">Lycopersicon esculentum</name>
    <dbReference type="NCBI Taxonomy" id="4081"/>
    <lineage>
        <taxon>Eukaryota</taxon>
        <taxon>Viridiplantae</taxon>
        <taxon>Streptophyta</taxon>
        <taxon>Embryophyta</taxon>
        <taxon>Tracheophyta</taxon>
        <taxon>Spermatophyta</taxon>
        <taxon>Magnoliopsida</taxon>
        <taxon>eudicotyledons</taxon>
        <taxon>Gunneridae</taxon>
        <taxon>Pentapetalae</taxon>
        <taxon>asterids</taxon>
        <taxon>lamiids</taxon>
        <taxon>Solanales</taxon>
        <taxon>Solanaceae</taxon>
        <taxon>Solanoideae</taxon>
        <taxon>Solaneae</taxon>
        <taxon>Solanum</taxon>
        <taxon>Solanum subgen. Lycopersicon</taxon>
    </lineage>
</organism>
<feature type="disulfide bond" evidence="4">
    <location>
        <begin position="55"/>
        <end position="59"/>
    </location>
</feature>
<evidence type="ECO:0000256" key="4">
    <source>
        <dbReference type="PROSITE-ProRule" id="PRU00261"/>
    </source>
</evidence>
<dbReference type="STRING" id="4081.A0A3Q7IHZ4"/>
<dbReference type="SUPFAM" id="SSF57016">
    <property type="entry name" value="Plant lectins/antimicrobial peptides"/>
    <property type="match status" value="1"/>
</dbReference>
<evidence type="ECO:0000256" key="5">
    <source>
        <dbReference type="SAM" id="SignalP"/>
    </source>
</evidence>
<dbReference type="Gramene" id="Solyc10g055790.1.1">
    <property type="protein sequence ID" value="Solyc10g055790.1.1.1"/>
    <property type="gene ID" value="Solyc10g055790.1"/>
</dbReference>
<feature type="signal peptide" evidence="5">
    <location>
        <begin position="1"/>
        <end position="19"/>
    </location>
</feature>
<dbReference type="InterPro" id="IPR036861">
    <property type="entry name" value="Endochitinase-like_sf"/>
</dbReference>
<name>A0A3Q7IHZ4_SOLLC</name>
<dbReference type="PaxDb" id="4081-Solyc10g055790.1.1"/>
<keyword evidence="2 5" id="KW-0732">Signal</keyword>
<dbReference type="GO" id="GO:0008061">
    <property type="term" value="F:chitin binding"/>
    <property type="evidence" value="ECO:0007669"/>
    <property type="project" value="UniProtKB-UniRule"/>
</dbReference>
<feature type="domain" description="Chitin-binding type-1" evidence="6">
    <location>
        <begin position="19"/>
        <end position="61"/>
    </location>
</feature>
<keyword evidence="8" id="KW-1185">Reference proteome</keyword>
<keyword evidence="1 4" id="KW-0147">Chitin-binding</keyword>
<sequence length="72" mass="7720">MRLSACCLLFSLLLLTVSAEQCGRQAGVAHCAAGLCCSKFGWCGYTDAHCAPGNCQSQCPPRNYLHLLLLET</sequence>
<accession>A0A3Q7IHZ4</accession>
<dbReference type="SMART" id="SM00270">
    <property type="entry name" value="ChtBD1"/>
    <property type="match status" value="1"/>
</dbReference>
<evidence type="ECO:0000313" key="8">
    <source>
        <dbReference type="Proteomes" id="UP000004994"/>
    </source>
</evidence>
<reference evidence="7" key="1">
    <citation type="journal article" date="2012" name="Nature">
        <title>The tomato genome sequence provides insights into fleshy fruit evolution.</title>
        <authorList>
            <consortium name="Tomato Genome Consortium"/>
        </authorList>
    </citation>
    <scope>NUCLEOTIDE SEQUENCE [LARGE SCALE GENOMIC DNA]</scope>
    <source>
        <strain evidence="7">cv. Heinz 1706</strain>
    </source>
</reference>
<feature type="disulfide bond" evidence="4">
    <location>
        <begin position="22"/>
        <end position="37"/>
    </location>
</feature>
<dbReference type="Gene3D" id="3.30.60.10">
    <property type="entry name" value="Endochitinase-like"/>
    <property type="match status" value="1"/>
</dbReference>
<dbReference type="AlphaFoldDB" id="A0A3Q7IHZ4"/>
<evidence type="ECO:0000313" key="7">
    <source>
        <dbReference type="EnsemblPlants" id="Solyc10g055790.1.1.1"/>
    </source>
</evidence>
<dbReference type="PRINTS" id="PR00451">
    <property type="entry name" value="CHITINBINDNG"/>
</dbReference>
<dbReference type="InterPro" id="IPR001002">
    <property type="entry name" value="Chitin-bd_1"/>
</dbReference>
<dbReference type="Proteomes" id="UP000004994">
    <property type="component" value="Chromosome 10"/>
</dbReference>
<proteinExistence type="predicted"/>
<dbReference type="EnsemblPlants" id="Solyc10g055790.1.1">
    <property type="protein sequence ID" value="Solyc10g055790.1.1.1"/>
    <property type="gene ID" value="Solyc10g055790.1"/>
</dbReference>
<dbReference type="InParanoid" id="A0A3Q7IHZ4"/>
<feature type="chain" id="PRO_5018635089" description="Chitin-binding type-1 domain-containing protein" evidence="5">
    <location>
        <begin position="20"/>
        <end position="72"/>
    </location>
</feature>
<evidence type="ECO:0000256" key="2">
    <source>
        <dbReference type="ARBA" id="ARBA00022729"/>
    </source>
</evidence>
<evidence type="ECO:0000256" key="3">
    <source>
        <dbReference type="ARBA" id="ARBA00023157"/>
    </source>
</evidence>
<evidence type="ECO:0000259" key="6">
    <source>
        <dbReference type="PROSITE" id="PS50941"/>
    </source>
</evidence>
<dbReference type="FunFam" id="3.30.60.10:FF:000001">
    <property type="entry name" value="Basic endochitinase"/>
    <property type="match status" value="1"/>
</dbReference>
<evidence type="ECO:0000256" key="1">
    <source>
        <dbReference type="ARBA" id="ARBA00022669"/>
    </source>
</evidence>
<dbReference type="PROSITE" id="PS50941">
    <property type="entry name" value="CHIT_BIND_I_2"/>
    <property type="match status" value="1"/>
</dbReference>
<dbReference type="Pfam" id="PF00187">
    <property type="entry name" value="Chitin_bind_1"/>
    <property type="match status" value="1"/>
</dbReference>